<dbReference type="STRING" id="391595.RLO149_c035700"/>
<keyword evidence="7" id="KW-1185">Reference proteome</keyword>
<sequence length="278" mass="29965">MRPLFAALIAAILMPAAAQAQTLERIKENGQLVIGFRTDAAPLSYLGENEPKGYTPTVCYVLASKIAAAVELPDMEIIFRPVTAENRFEEVANGNIDLLCGAATITLERRELVDFSVPVYVDGTVVVLKKDGPESLDELAGMKVGVRSATTTLDALQNSLNAADIAAEVVVFDDHPTGMAALEQDEITAYFADQSILMNMVAQSEVADDLKVFDQLLTVEKQGLAMARGDTEFRLIVDRGLSELFTEGAMEQAFARALPNVKPGLGLQSMFLLSPTLP</sequence>
<organism evidence="6 7">
    <name type="scientific">Roseobacter litoralis (strain ATCC 49566 / DSM 6996 / JCM 21268 / NBRC 15278 / OCh 149)</name>
    <dbReference type="NCBI Taxonomy" id="391595"/>
    <lineage>
        <taxon>Bacteria</taxon>
        <taxon>Pseudomonadati</taxon>
        <taxon>Pseudomonadota</taxon>
        <taxon>Alphaproteobacteria</taxon>
        <taxon>Rhodobacterales</taxon>
        <taxon>Roseobacteraceae</taxon>
        <taxon>Roseobacter</taxon>
    </lineage>
</organism>
<dbReference type="SMART" id="SM00062">
    <property type="entry name" value="PBPb"/>
    <property type="match status" value="1"/>
</dbReference>
<dbReference type="Gene3D" id="3.40.190.10">
    <property type="entry name" value="Periplasmic binding protein-like II"/>
    <property type="match status" value="2"/>
</dbReference>
<dbReference type="GO" id="GO:0006865">
    <property type="term" value="P:amino acid transport"/>
    <property type="evidence" value="ECO:0007669"/>
    <property type="project" value="TreeGrafter"/>
</dbReference>
<evidence type="ECO:0000256" key="4">
    <source>
        <dbReference type="SAM" id="SignalP"/>
    </source>
</evidence>
<evidence type="ECO:0000313" key="7">
    <source>
        <dbReference type="Proteomes" id="UP000001353"/>
    </source>
</evidence>
<dbReference type="InterPro" id="IPR001638">
    <property type="entry name" value="Solute-binding_3/MltF_N"/>
</dbReference>
<keyword evidence="2" id="KW-0813">Transport</keyword>
<dbReference type="AlphaFoldDB" id="F7ZAW7"/>
<dbReference type="RefSeq" id="WP_013963401.1">
    <property type="nucleotide sequence ID" value="NC_015730.1"/>
</dbReference>
<evidence type="ECO:0000256" key="3">
    <source>
        <dbReference type="ARBA" id="ARBA00022729"/>
    </source>
</evidence>
<dbReference type="InterPro" id="IPR051455">
    <property type="entry name" value="Bact_solute-bind_prot3"/>
</dbReference>
<feature type="domain" description="Solute-binding protein family 3/N-terminal" evidence="5">
    <location>
        <begin position="31"/>
        <end position="257"/>
    </location>
</feature>
<keyword evidence="3 4" id="KW-0732">Signal</keyword>
<dbReference type="GO" id="GO:0005576">
    <property type="term" value="C:extracellular region"/>
    <property type="evidence" value="ECO:0007669"/>
    <property type="project" value="TreeGrafter"/>
</dbReference>
<dbReference type="PANTHER" id="PTHR30085">
    <property type="entry name" value="AMINO ACID ABC TRANSPORTER PERMEASE"/>
    <property type="match status" value="1"/>
</dbReference>
<name>F7ZAW7_ROSLO</name>
<dbReference type="CDD" id="cd13688">
    <property type="entry name" value="PBP2_GltI_DEBP"/>
    <property type="match status" value="1"/>
</dbReference>
<dbReference type="Proteomes" id="UP000001353">
    <property type="component" value="Chromosome"/>
</dbReference>
<feature type="chain" id="PRO_5003366538" evidence="4">
    <location>
        <begin position="21"/>
        <end position="278"/>
    </location>
</feature>
<proteinExistence type="inferred from homology"/>
<gene>
    <name evidence="6" type="ordered locus">RLO149_c035700</name>
</gene>
<accession>F7ZAW7</accession>
<dbReference type="OrthoDB" id="7240770at2"/>
<dbReference type="EMBL" id="CP002623">
    <property type="protein sequence ID" value="AEI95509.1"/>
    <property type="molecule type" value="Genomic_DNA"/>
</dbReference>
<feature type="signal peptide" evidence="4">
    <location>
        <begin position="1"/>
        <end position="20"/>
    </location>
</feature>
<dbReference type="HOGENOM" id="CLU_019602_0_0_5"/>
<evidence type="ECO:0000256" key="1">
    <source>
        <dbReference type="ARBA" id="ARBA00010333"/>
    </source>
</evidence>
<evidence type="ECO:0000259" key="5">
    <source>
        <dbReference type="SMART" id="SM00062"/>
    </source>
</evidence>
<reference evidence="6 7" key="1">
    <citation type="journal article" date="2011" name="BMC Genomics">
        <title>Comparative genome analysis and genome-guided physiological analysis of Roseobacter litoralis.</title>
        <authorList>
            <person name="Kalhoefer D."/>
            <person name="Thole S."/>
            <person name="Voget S."/>
            <person name="Lehmann R."/>
            <person name="Liesegang H."/>
            <person name="Wollher A."/>
            <person name="Daniel R."/>
            <person name="Simon M."/>
            <person name="Brinkhoff T."/>
        </authorList>
    </citation>
    <scope>NUCLEOTIDE SEQUENCE [LARGE SCALE GENOMIC DNA]</scope>
    <source>
        <strain evidence="7">ATCC 49566 / DSM 6996 / JCM 21268 / NBRC 15278 / OCh 149</strain>
    </source>
</reference>
<dbReference type="GO" id="GO:0030288">
    <property type="term" value="C:outer membrane-bounded periplasmic space"/>
    <property type="evidence" value="ECO:0007669"/>
    <property type="project" value="TreeGrafter"/>
</dbReference>
<dbReference type="PANTHER" id="PTHR30085:SF6">
    <property type="entry name" value="ABC TRANSPORTER GLUTAMINE-BINDING PROTEIN GLNH"/>
    <property type="match status" value="1"/>
</dbReference>
<dbReference type="SUPFAM" id="SSF53850">
    <property type="entry name" value="Periplasmic binding protein-like II"/>
    <property type="match status" value="1"/>
</dbReference>
<evidence type="ECO:0000313" key="6">
    <source>
        <dbReference type="EMBL" id="AEI95509.1"/>
    </source>
</evidence>
<evidence type="ECO:0000256" key="2">
    <source>
        <dbReference type="ARBA" id="ARBA00022448"/>
    </source>
</evidence>
<dbReference type="eggNOG" id="COG0834">
    <property type="taxonomic scope" value="Bacteria"/>
</dbReference>
<comment type="similarity">
    <text evidence="1">Belongs to the bacterial solute-binding protein 3 family.</text>
</comment>
<dbReference type="KEGG" id="rli:RLO149_c035700"/>
<dbReference type="Pfam" id="PF00497">
    <property type="entry name" value="SBP_bac_3"/>
    <property type="match status" value="1"/>
</dbReference>
<protein>
    <submittedName>
        <fullName evidence="6">ABC transporter extracellular solute-binding protein</fullName>
    </submittedName>
</protein>